<dbReference type="SMART" id="SM00220">
    <property type="entry name" value="S_TKc"/>
    <property type="match status" value="1"/>
</dbReference>
<dbReference type="Gene3D" id="3.30.200.20">
    <property type="entry name" value="Phosphorylase Kinase, domain 1"/>
    <property type="match status" value="1"/>
</dbReference>
<dbReference type="InterPro" id="IPR008271">
    <property type="entry name" value="Ser/Thr_kinase_AS"/>
</dbReference>
<evidence type="ECO:0000256" key="5">
    <source>
        <dbReference type="PIRSR" id="PIRSR000615-1"/>
    </source>
</evidence>
<proteinExistence type="predicted"/>
<evidence type="ECO:0000256" key="3">
    <source>
        <dbReference type="ARBA" id="ARBA00022777"/>
    </source>
</evidence>
<evidence type="ECO:0000313" key="9">
    <source>
        <dbReference type="Proteomes" id="UP001165085"/>
    </source>
</evidence>
<dbReference type="InterPro" id="IPR011009">
    <property type="entry name" value="Kinase-like_dom_sf"/>
</dbReference>
<dbReference type="PANTHER" id="PTHR44329">
    <property type="entry name" value="SERINE/THREONINE-PROTEIN KINASE TNNI3K-RELATED"/>
    <property type="match status" value="1"/>
</dbReference>
<dbReference type="InterPro" id="IPR051681">
    <property type="entry name" value="Ser/Thr_Kinases-Pseudokinases"/>
</dbReference>
<dbReference type="EMBL" id="BRXY01000185">
    <property type="protein sequence ID" value="GMH75120.1"/>
    <property type="molecule type" value="Genomic_DNA"/>
</dbReference>
<dbReference type="GO" id="GO:0046872">
    <property type="term" value="F:metal ion binding"/>
    <property type="evidence" value="ECO:0007669"/>
    <property type="project" value="UniProtKB-KW"/>
</dbReference>
<evidence type="ECO:0000313" key="8">
    <source>
        <dbReference type="EMBL" id="GMH75120.1"/>
    </source>
</evidence>
<dbReference type="PROSITE" id="PS50011">
    <property type="entry name" value="PROTEIN_KINASE_DOM"/>
    <property type="match status" value="1"/>
</dbReference>
<accession>A0A9W7ASD1</accession>
<dbReference type="Pfam" id="PF00069">
    <property type="entry name" value="Pkinase"/>
    <property type="match status" value="1"/>
</dbReference>
<dbReference type="InterPro" id="IPR013587">
    <property type="entry name" value="Nitrate/nitrite_sensing"/>
</dbReference>
<evidence type="ECO:0000256" key="6">
    <source>
        <dbReference type="PIRSR" id="PIRSR000615-3"/>
    </source>
</evidence>
<dbReference type="OrthoDB" id="4062651at2759"/>
<feature type="binding site" evidence="6">
    <location>
        <position position="438"/>
    </location>
    <ligand>
        <name>Mg(2+)</name>
        <dbReference type="ChEBI" id="CHEBI:18420"/>
    </ligand>
</feature>
<feature type="active site" description="Proton acceptor" evidence="5">
    <location>
        <position position="420"/>
    </location>
</feature>
<sequence>MDSVRLLSRYVHCIQKERGSTSANVCIHGSDALFCSAQAKCRELTDYSYKALLTVVELDFARDIKQSFMALEEVRELADDGLKVEGESFHLPLLFHSVFVNYNKVVTSLLRLNKKIPPHKWKATPVTADLFSFYNSFCLFKEATGIERALLSGILALKEDRLLNMLQPGTLFADLILVCQQQKMHESEWKAIAKRCDHSCLHAIFIEGVKPNEALRQVQDLLEFNFDLKRVRAAVTLHSFWTLLTVFIDKLHSLELLLVEEIDAQLGLSGLSSGNNSGNNGAANSPLRGNGVPTPVQSTINLYDIAFANKVGAGAAGTTYLGTWNSARVAVKVASTDEFGLSNFSSEIEILKRLNHPNVVRYFGCVVKPPTHCLVLEYADGGDLEEVLRHKTGPEFFWTVSSGVCAGMAYLHSMDVIHRDLKPSNILLTSSGDVKVTDFGVSCVIKKKSVTSGAGELEVLSEEELTAECGTYRWMAPEVMRHEAYSEKADIYSYGVCLWQLLTRQDPFSPLSQLAAAREVAVNLSRPAFPQGMPNDVEKFIAKLWHEDASERPSFEVVKNGLLLNVREAVDKKRAWRKFMEKDKGHKVYCG</sequence>
<dbReference type="CDD" id="cd13999">
    <property type="entry name" value="STKc_MAP3K-like"/>
    <property type="match status" value="1"/>
</dbReference>
<dbReference type="InterPro" id="IPR000719">
    <property type="entry name" value="Prot_kinase_dom"/>
</dbReference>
<evidence type="ECO:0000256" key="1">
    <source>
        <dbReference type="ARBA" id="ARBA00022679"/>
    </source>
</evidence>
<reference evidence="9" key="1">
    <citation type="journal article" date="2023" name="Commun. Biol.">
        <title>Genome analysis of Parmales, the sister group of diatoms, reveals the evolutionary specialization of diatoms from phago-mixotrophs to photoautotrophs.</title>
        <authorList>
            <person name="Ban H."/>
            <person name="Sato S."/>
            <person name="Yoshikawa S."/>
            <person name="Yamada K."/>
            <person name="Nakamura Y."/>
            <person name="Ichinomiya M."/>
            <person name="Sato N."/>
            <person name="Blanc-Mathieu R."/>
            <person name="Endo H."/>
            <person name="Kuwata A."/>
            <person name="Ogata H."/>
        </authorList>
    </citation>
    <scope>NUCLEOTIDE SEQUENCE [LARGE SCALE GENOMIC DNA]</scope>
    <source>
        <strain evidence="9">NIES 3701</strain>
    </source>
</reference>
<organism evidence="8 9">
    <name type="scientific">Triparma strigata</name>
    <dbReference type="NCBI Taxonomy" id="1606541"/>
    <lineage>
        <taxon>Eukaryota</taxon>
        <taxon>Sar</taxon>
        <taxon>Stramenopiles</taxon>
        <taxon>Ochrophyta</taxon>
        <taxon>Bolidophyceae</taxon>
        <taxon>Parmales</taxon>
        <taxon>Triparmaceae</taxon>
        <taxon>Triparma</taxon>
    </lineage>
</organism>
<dbReference type="AlphaFoldDB" id="A0A9W7ASD1"/>
<keyword evidence="2" id="KW-0547">Nucleotide-binding</keyword>
<keyword evidence="6" id="KW-0460">Magnesium</keyword>
<keyword evidence="4" id="KW-0067">ATP-binding</keyword>
<evidence type="ECO:0000256" key="4">
    <source>
        <dbReference type="ARBA" id="ARBA00022840"/>
    </source>
</evidence>
<dbReference type="SUPFAM" id="SSF56112">
    <property type="entry name" value="Protein kinase-like (PK-like)"/>
    <property type="match status" value="1"/>
</dbReference>
<dbReference type="Gene3D" id="1.10.510.10">
    <property type="entry name" value="Transferase(Phosphotransferase) domain 1"/>
    <property type="match status" value="1"/>
</dbReference>
<feature type="binding site" evidence="6">
    <location>
        <position position="425"/>
    </location>
    <ligand>
        <name>Mg(2+)</name>
        <dbReference type="ChEBI" id="CHEBI:18420"/>
    </ligand>
</feature>
<dbReference type="PANTHER" id="PTHR44329:SF288">
    <property type="entry name" value="MITOGEN-ACTIVATED PROTEIN KINASE KINASE KINASE 20"/>
    <property type="match status" value="1"/>
</dbReference>
<dbReference type="GO" id="GO:0004674">
    <property type="term" value="F:protein serine/threonine kinase activity"/>
    <property type="evidence" value="ECO:0007669"/>
    <property type="project" value="TreeGrafter"/>
</dbReference>
<keyword evidence="9" id="KW-1185">Reference proteome</keyword>
<dbReference type="GO" id="GO:0005524">
    <property type="term" value="F:ATP binding"/>
    <property type="evidence" value="ECO:0007669"/>
    <property type="project" value="UniProtKB-KW"/>
</dbReference>
<comment type="caution">
    <text evidence="8">The sequence shown here is derived from an EMBL/GenBank/DDBJ whole genome shotgun (WGS) entry which is preliminary data.</text>
</comment>
<gene>
    <name evidence="8" type="ORF">TrST_g5014</name>
</gene>
<protein>
    <recommendedName>
        <fullName evidence="7">Protein kinase domain-containing protein</fullName>
    </recommendedName>
</protein>
<dbReference type="PROSITE" id="PS00108">
    <property type="entry name" value="PROTEIN_KINASE_ST"/>
    <property type="match status" value="1"/>
</dbReference>
<keyword evidence="1" id="KW-0808">Transferase</keyword>
<keyword evidence="3" id="KW-0418">Kinase</keyword>
<feature type="domain" description="Protein kinase" evidence="7">
    <location>
        <begin position="305"/>
        <end position="563"/>
    </location>
</feature>
<keyword evidence="6" id="KW-0479">Metal-binding</keyword>
<dbReference type="Pfam" id="PF08376">
    <property type="entry name" value="NIT"/>
    <property type="match status" value="1"/>
</dbReference>
<evidence type="ECO:0000256" key="2">
    <source>
        <dbReference type="ARBA" id="ARBA00022741"/>
    </source>
</evidence>
<name>A0A9W7ASD1_9STRA</name>
<evidence type="ECO:0000259" key="7">
    <source>
        <dbReference type="PROSITE" id="PS50011"/>
    </source>
</evidence>
<dbReference type="Proteomes" id="UP001165085">
    <property type="component" value="Unassembled WGS sequence"/>
</dbReference>